<keyword evidence="3" id="KW-1185">Reference proteome</keyword>
<evidence type="ECO:0000256" key="1">
    <source>
        <dbReference type="SAM" id="Phobius"/>
    </source>
</evidence>
<dbReference type="EMBL" id="LIUT01000001">
    <property type="protein sequence ID" value="KOR90291.1"/>
    <property type="molecule type" value="Genomic_DNA"/>
</dbReference>
<evidence type="ECO:0000313" key="2">
    <source>
        <dbReference type="EMBL" id="KOR90291.1"/>
    </source>
</evidence>
<keyword evidence="1" id="KW-0472">Membrane</keyword>
<feature type="transmembrane region" description="Helical" evidence="1">
    <location>
        <begin position="21"/>
        <end position="44"/>
    </location>
</feature>
<feature type="transmembrane region" description="Helical" evidence="1">
    <location>
        <begin position="50"/>
        <end position="68"/>
    </location>
</feature>
<accession>A0A0M1P734</accession>
<dbReference type="RefSeq" id="WP_054403235.1">
    <property type="nucleotide sequence ID" value="NZ_LIUT01000001.1"/>
</dbReference>
<comment type="caution">
    <text evidence="2">The sequence shown here is derived from an EMBL/GenBank/DDBJ whole genome shotgun (WGS) entry which is preliminary data.</text>
</comment>
<keyword evidence="1" id="KW-1133">Transmembrane helix</keyword>
<proteinExistence type="predicted"/>
<reference evidence="3" key="1">
    <citation type="submission" date="2015-08" db="EMBL/GenBank/DDBJ databases">
        <title>Genome sequencing project for genomic taxonomy and phylogenomics of Bacillus-like bacteria.</title>
        <authorList>
            <person name="Liu B."/>
            <person name="Wang J."/>
            <person name="Zhu Y."/>
            <person name="Liu G."/>
            <person name="Chen Q."/>
            <person name="Chen Z."/>
            <person name="Lan J."/>
            <person name="Che J."/>
            <person name="Ge C."/>
            <person name="Shi H."/>
            <person name="Pan Z."/>
            <person name="Liu X."/>
        </authorList>
    </citation>
    <scope>NUCLEOTIDE SEQUENCE [LARGE SCALE GENOMIC DNA]</scope>
    <source>
        <strain evidence="3">FJAT-22460</strain>
    </source>
</reference>
<name>A0A0M1P734_9BACL</name>
<dbReference type="PATRIC" id="fig|1705565.3.peg.5034"/>
<keyword evidence="1" id="KW-0812">Transmembrane</keyword>
<protein>
    <submittedName>
        <fullName evidence="2">Uncharacterized protein</fullName>
    </submittedName>
</protein>
<sequence length="206" mass="24356">MRHVLYKKSITYVSKVILKKFIYYFFAMIPTILLLCVLVYLFPYTGLERIVALPAIFIINSTIIFIVMAKSNSLKKPIRIITWMLAIFLTMFLSIAMYPQEHNPHVFKQIGNSISTIKEYDRISEMELDLSRAHKNNIIDNQSVEDRYVVALYKFKDQIPLDGTYHLYQRESTYFFDTTITSIDVISNKLIGHHKVIWWYLDAFNY</sequence>
<dbReference type="OrthoDB" id="2852938at2"/>
<dbReference type="AlphaFoldDB" id="A0A0M1P734"/>
<feature type="transmembrane region" description="Helical" evidence="1">
    <location>
        <begin position="80"/>
        <end position="98"/>
    </location>
</feature>
<dbReference type="Proteomes" id="UP000036932">
    <property type="component" value="Unassembled WGS sequence"/>
</dbReference>
<organism evidence="2 3">
    <name type="scientific">Paenibacillus solani</name>
    <dbReference type="NCBI Taxonomy" id="1705565"/>
    <lineage>
        <taxon>Bacteria</taxon>
        <taxon>Bacillati</taxon>
        <taxon>Bacillota</taxon>
        <taxon>Bacilli</taxon>
        <taxon>Bacillales</taxon>
        <taxon>Paenibacillaceae</taxon>
        <taxon>Paenibacillus</taxon>
    </lineage>
</organism>
<evidence type="ECO:0000313" key="3">
    <source>
        <dbReference type="Proteomes" id="UP000036932"/>
    </source>
</evidence>
<gene>
    <name evidence="2" type="ORF">AM231_14915</name>
</gene>